<evidence type="ECO:0000259" key="3">
    <source>
        <dbReference type="Pfam" id="PF07833"/>
    </source>
</evidence>
<evidence type="ECO:0000313" key="4">
    <source>
        <dbReference type="EMBL" id="NOU93625.1"/>
    </source>
</evidence>
<feature type="domain" description="Copper amine oxidase-like N-terminal" evidence="3">
    <location>
        <begin position="1019"/>
        <end position="1117"/>
    </location>
</feature>
<dbReference type="Proteomes" id="UP000641588">
    <property type="component" value="Unassembled WGS sequence"/>
</dbReference>
<dbReference type="Gene3D" id="1.20.1600.10">
    <property type="entry name" value="Outer membrane efflux proteins (OEP)"/>
    <property type="match status" value="2"/>
</dbReference>
<evidence type="ECO:0000256" key="1">
    <source>
        <dbReference type="SAM" id="Coils"/>
    </source>
</evidence>
<accession>A0A972K0A3</accession>
<feature type="coiled-coil region" evidence="1">
    <location>
        <begin position="693"/>
        <end position="749"/>
    </location>
</feature>
<dbReference type="SUPFAM" id="SSF56954">
    <property type="entry name" value="Outer membrane efflux proteins (OEP)"/>
    <property type="match status" value="1"/>
</dbReference>
<dbReference type="InterPro" id="IPR036582">
    <property type="entry name" value="Mao_N_sf"/>
</dbReference>
<feature type="region of interest" description="Disordered" evidence="2">
    <location>
        <begin position="781"/>
        <end position="821"/>
    </location>
</feature>
<sequence length="1120" mass="120465">MKMGLGGITLDVARGVGRCLVLLLLMNQMLVGSVSAATGDKVKELPLKDAVQLGIKNSQDIRDAKSEVTKKKLELIQAQYAIKSEEAKDSSLFAKPRNLSKDLQLRLKIPEARKQLLIAEETLKSKARSVQNDMEKLYWNGVQGMLAEEVSQMKLDAAKRTLDGVRTMQKLGLADQAAREQAEKALEQAASELKQAQLSYKSTRLALGERVDLDLEVGVTLSYIQDYADLNQAMLEKYTVGAEKTNLALLQDREDRKLAEEKFNTNRMLYSAKFGEARMKVIESMYQMKDMDYDLFMANYDVTLEKIGTDWEGWIWLGIIPLPKVLLQGEYDGLRYFDDIRQSLPISMMDQNKAVLKEKESRKNVILAIKQSYLDAKGAEEAYAQSLRARDKAADGVEEANKKLKLGLLRADELQKLREAKDQAEQAVTSSWISYKLALGKLNVDSGGEVERTYKAGVLPYREIDDGLAKIKPPQSEKKGPVGKWESKPSVGELLSNFTIQVDKKLEATDFALFTVEGKPIGKKKPLKKPVRHLSVMFSQPESLRVVLFKKKEVVAEGMLSGNGTSGTITFDKPGELTALPAVKEAAQASVSPEAGGATGEMPDGTLIIGTYRISMEAMTPELYNAAKATMTGSGQGVFYKSELSGGAWVSNGSAMDLKTMEDPKGSAAVAPEKIAALKLTVEINETSQIAPLLTAEQIAQEVEALKKEAERLKLAKEAAVAANKGVDIARLSIEQKDAEAQLALMQALQSGDQQAALKQIALVHNPEALLKQLEADAATEAKPDAGSTAGGAGSGASGGAAGGAGSGASGSAAGGAGSGASEGATGSVSAAVYEQRQQALLRQALAAGDAAAAAAQAAQLAEAAKQLALLESGSAESVAALQEAKVKLQAAWAEAQKQKDAERAEQLLHSIASLDDAVLSAQKEALFMQLDAIMQLPSQLLDEGQQDSAMLPEAVQSALAQESQQILEQIKGKELEKYSPEQLLLLSKVAAEMKQAYSDSMQIFPVENVISPDLLILFEAPPAMINGKAFLPIRPVSEAFGAVVIYDEDDRTVTISHEGATIVCKIDSTTAYVDGEAVSLDTAPALIAGRTYVPLRFIAETIGLDVEWDEGTRTIMVSS</sequence>
<dbReference type="AlphaFoldDB" id="A0A972K0A3"/>
<evidence type="ECO:0000256" key="2">
    <source>
        <dbReference type="SAM" id="MobiDB-lite"/>
    </source>
</evidence>
<gene>
    <name evidence="4" type="ORF">GC093_10380</name>
</gene>
<dbReference type="EMBL" id="WHOD01000049">
    <property type="protein sequence ID" value="NOU93625.1"/>
    <property type="molecule type" value="Genomic_DNA"/>
</dbReference>
<dbReference type="GO" id="GO:0005886">
    <property type="term" value="C:plasma membrane"/>
    <property type="evidence" value="ECO:0007669"/>
    <property type="project" value="TreeGrafter"/>
</dbReference>
<keyword evidence="5" id="KW-1185">Reference proteome</keyword>
<protein>
    <recommendedName>
        <fullName evidence="3">Copper amine oxidase-like N-terminal domain-containing protein</fullName>
    </recommendedName>
</protein>
<comment type="caution">
    <text evidence="4">The sequence shown here is derived from an EMBL/GenBank/DDBJ whole genome shotgun (WGS) entry which is preliminary data.</text>
</comment>
<reference evidence="4" key="1">
    <citation type="submission" date="2019-10" db="EMBL/GenBank/DDBJ databases">
        <title>Description of Paenibacillus glebae sp. nov.</title>
        <authorList>
            <person name="Carlier A."/>
            <person name="Qi S."/>
        </authorList>
    </citation>
    <scope>NUCLEOTIDE SEQUENCE</scope>
    <source>
        <strain evidence="4">LMG 31456</strain>
    </source>
</reference>
<name>A0A972K0A3_9BACL</name>
<keyword evidence="1" id="KW-0175">Coiled coil</keyword>
<dbReference type="Pfam" id="PF07833">
    <property type="entry name" value="Cu_amine_oxidN1"/>
    <property type="match status" value="1"/>
</dbReference>
<evidence type="ECO:0000313" key="5">
    <source>
        <dbReference type="Proteomes" id="UP000641588"/>
    </source>
</evidence>
<organism evidence="4 5">
    <name type="scientific">Paenibacillus foliorum</name>
    <dbReference type="NCBI Taxonomy" id="2654974"/>
    <lineage>
        <taxon>Bacteria</taxon>
        <taxon>Bacillati</taxon>
        <taxon>Bacillota</taxon>
        <taxon>Bacilli</taxon>
        <taxon>Bacillales</taxon>
        <taxon>Paenibacillaceae</taxon>
        <taxon>Paenibacillus</taxon>
    </lineage>
</organism>
<dbReference type="PANTHER" id="PTHR47372:SF11">
    <property type="entry name" value="RE19971P"/>
    <property type="match status" value="1"/>
</dbReference>
<dbReference type="RefSeq" id="WP_216624572.1">
    <property type="nucleotide sequence ID" value="NZ_WHOD01000049.1"/>
</dbReference>
<dbReference type="SUPFAM" id="SSF55383">
    <property type="entry name" value="Copper amine oxidase, domain N"/>
    <property type="match status" value="1"/>
</dbReference>
<dbReference type="InterPro" id="IPR012854">
    <property type="entry name" value="Cu_amine_oxidase-like_N"/>
</dbReference>
<dbReference type="Gene3D" id="3.30.457.10">
    <property type="entry name" value="Copper amine oxidase-like, N-terminal domain"/>
    <property type="match status" value="1"/>
</dbReference>
<dbReference type="PANTHER" id="PTHR47372">
    <property type="entry name" value="DAUER UP-REGULATED-RELATED"/>
    <property type="match status" value="1"/>
</dbReference>
<proteinExistence type="predicted"/>
<feature type="compositionally biased region" description="Gly residues" evidence="2">
    <location>
        <begin position="789"/>
        <end position="821"/>
    </location>
</feature>